<reference evidence="2 3" key="1">
    <citation type="journal article" date="2023" name="Plants (Basel)">
        <title>Bridging the Gap: Combining Genomics and Transcriptomics Approaches to Understand Stylosanthes scabra, an Orphan Legume from the Brazilian Caatinga.</title>
        <authorList>
            <person name="Ferreira-Neto J.R.C."/>
            <person name="da Silva M.D."/>
            <person name="Binneck E."/>
            <person name="de Melo N.F."/>
            <person name="da Silva R.H."/>
            <person name="de Melo A.L.T.M."/>
            <person name="Pandolfi V."/>
            <person name="Bustamante F.O."/>
            <person name="Brasileiro-Vidal A.C."/>
            <person name="Benko-Iseppon A.M."/>
        </authorList>
    </citation>
    <scope>NUCLEOTIDE SEQUENCE [LARGE SCALE GENOMIC DNA]</scope>
    <source>
        <tissue evidence="2">Leaves</tissue>
    </source>
</reference>
<dbReference type="Pfam" id="PF07734">
    <property type="entry name" value="FBA_1"/>
    <property type="match status" value="1"/>
</dbReference>
<evidence type="ECO:0000313" key="2">
    <source>
        <dbReference type="EMBL" id="MED6124427.1"/>
    </source>
</evidence>
<dbReference type="Proteomes" id="UP001341840">
    <property type="component" value="Unassembled WGS sequence"/>
</dbReference>
<dbReference type="InterPro" id="IPR055290">
    <property type="entry name" value="At3g26010-like"/>
</dbReference>
<comment type="caution">
    <text evidence="2">The sequence shown here is derived from an EMBL/GenBank/DDBJ whole genome shotgun (WGS) entry which is preliminary data.</text>
</comment>
<dbReference type="InterPro" id="IPR006527">
    <property type="entry name" value="F-box-assoc_dom_typ1"/>
</dbReference>
<dbReference type="EMBL" id="JASCZI010030707">
    <property type="protein sequence ID" value="MED6124427.1"/>
    <property type="molecule type" value="Genomic_DNA"/>
</dbReference>
<sequence>MDLLEKILLRLPVKELIRSKQNHNIYLHPSGFLHQINPTCVYPRKDNSLLLKKVGIIPFANNSKNRFIHLDVHDEFDGQLCYYFIRSCNGLLLWKSSPTEFPISPLYGEFLQECSFYVSNPTTGHCVRIDRFGYDLFSRFCYDINASFSEPFLAFEPWKSPHYKVIFFSKLVGATKMKVSVYSSETGSWSKHDAVPSFPNDIEILKNDGVYCNGAIHWYVLPGNYTILASLSVYFDIDRLCFKNLPKLPFTVPYNVINGAYFVECRGNLHLIARACKQAGLDYDIWELKEDYSGWIRKYNVDLTTFKETTPRSFQKFRSLSLCVTSQPPNENEEEESMLAILVVGNSTVVSYNLKDHSSTIIYQGDDGFYPVPFGGPYFLGGPYFETLVSISPGYNKL</sequence>
<dbReference type="InterPro" id="IPR017451">
    <property type="entry name" value="F-box-assoc_interact_dom"/>
</dbReference>
<name>A0ABU6RK89_9FABA</name>
<protein>
    <recommendedName>
        <fullName evidence="1">F-box associated beta-propeller type 1 domain-containing protein</fullName>
    </recommendedName>
</protein>
<proteinExistence type="predicted"/>
<keyword evidence="3" id="KW-1185">Reference proteome</keyword>
<gene>
    <name evidence="2" type="ORF">PIB30_058814</name>
</gene>
<dbReference type="NCBIfam" id="TIGR01640">
    <property type="entry name" value="F_box_assoc_1"/>
    <property type="match status" value="1"/>
</dbReference>
<feature type="domain" description="F-box associated beta-propeller type 1" evidence="1">
    <location>
        <begin position="79"/>
        <end position="350"/>
    </location>
</feature>
<dbReference type="PANTHER" id="PTHR35546">
    <property type="entry name" value="F-BOX PROTEIN INTERACTION DOMAIN PROTEIN-RELATED"/>
    <property type="match status" value="1"/>
</dbReference>
<organism evidence="2 3">
    <name type="scientific">Stylosanthes scabra</name>
    <dbReference type="NCBI Taxonomy" id="79078"/>
    <lineage>
        <taxon>Eukaryota</taxon>
        <taxon>Viridiplantae</taxon>
        <taxon>Streptophyta</taxon>
        <taxon>Embryophyta</taxon>
        <taxon>Tracheophyta</taxon>
        <taxon>Spermatophyta</taxon>
        <taxon>Magnoliopsida</taxon>
        <taxon>eudicotyledons</taxon>
        <taxon>Gunneridae</taxon>
        <taxon>Pentapetalae</taxon>
        <taxon>rosids</taxon>
        <taxon>fabids</taxon>
        <taxon>Fabales</taxon>
        <taxon>Fabaceae</taxon>
        <taxon>Papilionoideae</taxon>
        <taxon>50 kb inversion clade</taxon>
        <taxon>dalbergioids sensu lato</taxon>
        <taxon>Dalbergieae</taxon>
        <taxon>Pterocarpus clade</taxon>
        <taxon>Stylosanthes</taxon>
    </lineage>
</organism>
<accession>A0ABU6RK89</accession>
<evidence type="ECO:0000313" key="3">
    <source>
        <dbReference type="Proteomes" id="UP001341840"/>
    </source>
</evidence>
<dbReference type="PANTHER" id="PTHR35546:SF25">
    <property type="entry name" value="F-BOX DOMAIN-CONTAINING PROTEIN"/>
    <property type="match status" value="1"/>
</dbReference>
<evidence type="ECO:0000259" key="1">
    <source>
        <dbReference type="Pfam" id="PF07734"/>
    </source>
</evidence>